<keyword evidence="8" id="KW-0411">Iron-sulfur</keyword>
<reference evidence="11" key="1">
    <citation type="submission" date="2023-06" db="EMBL/GenBank/DDBJ databases">
        <authorList>
            <person name="Jiang Y."/>
            <person name="Liu Q."/>
        </authorList>
    </citation>
    <scope>NUCLEOTIDE SEQUENCE</scope>
    <source>
        <strain evidence="11">CGMCC 1.12089</strain>
    </source>
</reference>
<proteinExistence type="predicted"/>
<accession>A0ABT7N8K1</accession>
<keyword evidence="12" id="KW-1185">Reference proteome</keyword>
<dbReference type="SUPFAM" id="SSF50022">
    <property type="entry name" value="ISP domain"/>
    <property type="match status" value="1"/>
</dbReference>
<keyword evidence="2" id="KW-0812">Transmembrane</keyword>
<dbReference type="RefSeq" id="WP_286659317.1">
    <property type="nucleotide sequence ID" value="NZ_JASZYV010000001.1"/>
</dbReference>
<sequence length="230" mass="24944">MSAPQDTTQATRGRWFPLLPSTDVAPASDVVAAFAQGQELAVWRSEAGSPQVWENRCPHRSVRLTLGQVVDGRLSCAYHGWSYAADSAQCERIPAHPDRTPPANLCVKTFACAERGGIVWARLDSPEAPATEPPLHPLPEGWQALRTLSVRASATATRLALAQFGWQRDGGDVLWLGALDGQPAQALLLEAQPELTMLHLRCETHSDLRARHAAARQLRAQIEAVNGGKP</sequence>
<comment type="caution">
    <text evidence="11">The sequence shown here is derived from an EMBL/GenBank/DDBJ whole genome shotgun (WGS) entry which is preliminary data.</text>
</comment>
<evidence type="ECO:0000256" key="2">
    <source>
        <dbReference type="ARBA" id="ARBA00022692"/>
    </source>
</evidence>
<dbReference type="InterPro" id="IPR017941">
    <property type="entry name" value="Rieske_2Fe-2S"/>
</dbReference>
<keyword evidence="3" id="KW-0001">2Fe-2S</keyword>
<evidence type="ECO:0000259" key="10">
    <source>
        <dbReference type="PROSITE" id="PS51296"/>
    </source>
</evidence>
<evidence type="ECO:0000256" key="7">
    <source>
        <dbReference type="ARBA" id="ARBA00023004"/>
    </source>
</evidence>
<dbReference type="InterPro" id="IPR036922">
    <property type="entry name" value="Rieske_2Fe-2S_sf"/>
</dbReference>
<comment type="subcellular location">
    <subcellularLocation>
        <location evidence="1">Membrane</location>
    </subcellularLocation>
</comment>
<evidence type="ECO:0000256" key="5">
    <source>
        <dbReference type="ARBA" id="ARBA00022989"/>
    </source>
</evidence>
<dbReference type="PANTHER" id="PTHR21266">
    <property type="entry name" value="IRON-SULFUR DOMAIN CONTAINING PROTEIN"/>
    <property type="match status" value="1"/>
</dbReference>
<evidence type="ECO:0000256" key="3">
    <source>
        <dbReference type="ARBA" id="ARBA00022714"/>
    </source>
</evidence>
<evidence type="ECO:0000256" key="9">
    <source>
        <dbReference type="ARBA" id="ARBA00023136"/>
    </source>
</evidence>
<dbReference type="CDD" id="cd03469">
    <property type="entry name" value="Rieske_RO_Alpha_N"/>
    <property type="match status" value="1"/>
</dbReference>
<feature type="domain" description="Rieske" evidence="10">
    <location>
        <begin position="15"/>
        <end position="121"/>
    </location>
</feature>
<dbReference type="Proteomes" id="UP001174908">
    <property type="component" value="Unassembled WGS sequence"/>
</dbReference>
<keyword evidence="6" id="KW-0560">Oxidoreductase</keyword>
<evidence type="ECO:0000313" key="11">
    <source>
        <dbReference type="EMBL" id="MDM0044269.1"/>
    </source>
</evidence>
<dbReference type="PANTHER" id="PTHR21266:SF32">
    <property type="entry name" value="CHOLESTEROL 7-DESATURASE NVD"/>
    <property type="match status" value="1"/>
</dbReference>
<evidence type="ECO:0000256" key="4">
    <source>
        <dbReference type="ARBA" id="ARBA00022723"/>
    </source>
</evidence>
<dbReference type="PROSITE" id="PS51296">
    <property type="entry name" value="RIESKE"/>
    <property type="match status" value="1"/>
</dbReference>
<protein>
    <submittedName>
        <fullName evidence="11">Rieske (2Fe-2S) protein</fullName>
    </submittedName>
</protein>
<keyword evidence="9" id="KW-0472">Membrane</keyword>
<dbReference type="EMBL" id="JASZYV010000001">
    <property type="protein sequence ID" value="MDM0044269.1"/>
    <property type="molecule type" value="Genomic_DNA"/>
</dbReference>
<dbReference type="Pfam" id="PF00355">
    <property type="entry name" value="Rieske"/>
    <property type="match status" value="1"/>
</dbReference>
<evidence type="ECO:0000256" key="8">
    <source>
        <dbReference type="ARBA" id="ARBA00023014"/>
    </source>
</evidence>
<dbReference type="Gene3D" id="2.102.10.10">
    <property type="entry name" value="Rieske [2Fe-2S] iron-sulphur domain"/>
    <property type="match status" value="1"/>
</dbReference>
<evidence type="ECO:0000313" key="12">
    <source>
        <dbReference type="Proteomes" id="UP001174908"/>
    </source>
</evidence>
<evidence type="ECO:0000256" key="1">
    <source>
        <dbReference type="ARBA" id="ARBA00004370"/>
    </source>
</evidence>
<dbReference type="InterPro" id="IPR050584">
    <property type="entry name" value="Cholesterol_7-desaturase"/>
</dbReference>
<name>A0ABT7N8K1_9BURK</name>
<organism evidence="11 12">
    <name type="scientific">Variovorax dokdonensis</name>
    <dbReference type="NCBI Taxonomy" id="344883"/>
    <lineage>
        <taxon>Bacteria</taxon>
        <taxon>Pseudomonadati</taxon>
        <taxon>Pseudomonadota</taxon>
        <taxon>Betaproteobacteria</taxon>
        <taxon>Burkholderiales</taxon>
        <taxon>Comamonadaceae</taxon>
        <taxon>Variovorax</taxon>
    </lineage>
</organism>
<gene>
    <name evidence="11" type="ORF">QTH91_07240</name>
</gene>
<keyword evidence="4" id="KW-0479">Metal-binding</keyword>
<evidence type="ECO:0000256" key="6">
    <source>
        <dbReference type="ARBA" id="ARBA00023002"/>
    </source>
</evidence>
<keyword evidence="5" id="KW-1133">Transmembrane helix</keyword>
<keyword evidence="7" id="KW-0408">Iron</keyword>